<dbReference type="EMBL" id="KE361650">
    <property type="protein sequence ID" value="EPQ25745.1"/>
    <property type="molecule type" value="Genomic_DNA"/>
</dbReference>
<evidence type="ECO:0000256" key="2">
    <source>
        <dbReference type="ARBA" id="ARBA00005526"/>
    </source>
</evidence>
<dbReference type="PANTHER" id="PTHR11280">
    <property type="entry name" value="GLUCOSAMINE-6-PHOSPHATE ISOMERASE"/>
    <property type="match status" value="1"/>
</dbReference>
<evidence type="ECO:0000256" key="4">
    <source>
        <dbReference type="ARBA" id="ARBA00017067"/>
    </source>
</evidence>
<dbReference type="InterPro" id="IPR037171">
    <property type="entry name" value="NagB/RpiA_transferase-like"/>
</dbReference>
<sequence>MRCIIRDTPDAVGRYSGDYVAARIQAHFASSDRRFVLGCPTGSTPLATYRRLVQLYDEGRLSFRNVVTFNMDEYVGLPRDHPQSYHSFMWRHFFSHIDIQPCNVHILDGTAPDLVAECEAYERAIAEAGGIDLFLAGAGSDGHVAFNEPGSSLASRTRIKTLARDTIAANSRFFDDDPAQVPRMALTVGVQTVLDAREVVVLVVGQHKAEALRRCIEDGVSHMNTVSCVQLHPNPMVVSDEDAASELRVRTYRYFKDIERAQNEVEEMYGLQARAGAGKGASAAVLPRSGSGPLI</sequence>
<dbReference type="EC" id="3.5.99.6" evidence="3"/>
<dbReference type="Proteomes" id="UP000053664">
    <property type="component" value="Unassembled WGS sequence"/>
</dbReference>
<dbReference type="GO" id="GO:0004342">
    <property type="term" value="F:glucosamine-6-phosphate deaminase activity"/>
    <property type="evidence" value="ECO:0007669"/>
    <property type="project" value="UniProtKB-EC"/>
</dbReference>
<dbReference type="OrthoDB" id="7663298at2759"/>
<evidence type="ECO:0000313" key="11">
    <source>
        <dbReference type="Proteomes" id="UP000053664"/>
    </source>
</evidence>
<dbReference type="eggNOG" id="KOG3148">
    <property type="taxonomic scope" value="Eukaryota"/>
</dbReference>
<organism evidence="10 11">
    <name type="scientific">Pseudozyma flocculosa PF-1</name>
    <dbReference type="NCBI Taxonomy" id="1277687"/>
    <lineage>
        <taxon>Eukaryota</taxon>
        <taxon>Fungi</taxon>
        <taxon>Dikarya</taxon>
        <taxon>Basidiomycota</taxon>
        <taxon>Ustilaginomycotina</taxon>
        <taxon>Ustilaginomycetes</taxon>
        <taxon>Ustilaginales</taxon>
        <taxon>Ustilaginaceae</taxon>
        <taxon>Pseudozyma</taxon>
    </lineage>
</organism>
<evidence type="ECO:0000256" key="3">
    <source>
        <dbReference type="ARBA" id="ARBA00012680"/>
    </source>
</evidence>
<dbReference type="GeneID" id="19320684"/>
<evidence type="ECO:0000256" key="8">
    <source>
        <dbReference type="ARBA" id="ARBA00050047"/>
    </source>
</evidence>
<dbReference type="PANTHER" id="PTHR11280:SF5">
    <property type="entry name" value="GLUCOSAMINE-6-PHOSPHATE ISOMERASE"/>
    <property type="match status" value="1"/>
</dbReference>
<dbReference type="HOGENOM" id="CLU_049611_0_1_1"/>
<keyword evidence="5" id="KW-0378">Hydrolase</keyword>
<proteinExistence type="inferred from homology"/>
<dbReference type="FunFam" id="3.40.50.1360:FF:000002">
    <property type="entry name" value="Glucosamine-6-phosphate deaminase"/>
    <property type="match status" value="1"/>
</dbReference>
<comment type="catalytic activity">
    <reaction evidence="1">
        <text>alpha-D-glucosamine 6-phosphate + H2O = beta-D-fructose 6-phosphate + NH4(+)</text>
        <dbReference type="Rhea" id="RHEA:12172"/>
        <dbReference type="ChEBI" id="CHEBI:15377"/>
        <dbReference type="ChEBI" id="CHEBI:28938"/>
        <dbReference type="ChEBI" id="CHEBI:57634"/>
        <dbReference type="ChEBI" id="CHEBI:75989"/>
        <dbReference type="EC" id="3.5.99.6"/>
    </reaction>
</comment>
<dbReference type="GO" id="GO:0005975">
    <property type="term" value="P:carbohydrate metabolic process"/>
    <property type="evidence" value="ECO:0007669"/>
    <property type="project" value="InterPro"/>
</dbReference>
<evidence type="ECO:0000256" key="5">
    <source>
        <dbReference type="ARBA" id="ARBA00022801"/>
    </source>
</evidence>
<evidence type="ECO:0000256" key="1">
    <source>
        <dbReference type="ARBA" id="ARBA00000644"/>
    </source>
</evidence>
<dbReference type="HAMAP" id="MF_01241">
    <property type="entry name" value="GlcN6P_deamin"/>
    <property type="match status" value="1"/>
</dbReference>
<protein>
    <recommendedName>
        <fullName evidence="4">Glucosamine-6-phosphate deaminase</fullName>
        <ecNumber evidence="3">3.5.99.6</ecNumber>
    </recommendedName>
    <alternativeName>
        <fullName evidence="8">Glucosamine-6-phosphate isomerase</fullName>
    </alternativeName>
</protein>
<comment type="function">
    <text evidence="7">Catalyzes the reversible conversion of alpha-D-glucosamine 6-phosphate (GlcN-6P) into beta-D-fructose 6-phosphate (Fru-6P) and ammonium ion, a regulatory reaction step in de novo uridine diphosphate-N-acetyl-alpha-D-glucosamine (UDP-GlcNAc) biosynthesis via hexosamine pathway.</text>
</comment>
<evidence type="ECO:0000256" key="7">
    <source>
        <dbReference type="ARBA" id="ARBA00049961"/>
    </source>
</evidence>
<evidence type="ECO:0000256" key="6">
    <source>
        <dbReference type="ARBA" id="ARBA00023277"/>
    </source>
</evidence>
<dbReference type="AlphaFoldDB" id="A0A061H1T2"/>
<dbReference type="NCBIfam" id="TIGR00502">
    <property type="entry name" value="nagB"/>
    <property type="match status" value="1"/>
</dbReference>
<comment type="similarity">
    <text evidence="2">Belongs to the glucosamine/galactosamine-6-phosphate isomerase family.</text>
</comment>
<dbReference type="SUPFAM" id="SSF100950">
    <property type="entry name" value="NagB/RpiA/CoA transferase-like"/>
    <property type="match status" value="1"/>
</dbReference>
<gene>
    <name evidence="10" type="ORF">PFL1_06612</name>
</gene>
<evidence type="ECO:0000313" key="10">
    <source>
        <dbReference type="EMBL" id="EPQ25745.1"/>
    </source>
</evidence>
<feature type="domain" description="Glucosamine/galactosamine-6-phosphate isomerase" evidence="9">
    <location>
        <begin position="9"/>
        <end position="221"/>
    </location>
</feature>
<dbReference type="GO" id="GO:0005829">
    <property type="term" value="C:cytosol"/>
    <property type="evidence" value="ECO:0007669"/>
    <property type="project" value="UniProtKB-ARBA"/>
</dbReference>
<evidence type="ECO:0000259" key="9">
    <source>
        <dbReference type="Pfam" id="PF01182"/>
    </source>
</evidence>
<name>A0A061H1T2_9BASI</name>
<dbReference type="CDD" id="cd01399">
    <property type="entry name" value="GlcN6P_deaminase"/>
    <property type="match status" value="1"/>
</dbReference>
<keyword evidence="6" id="KW-0119">Carbohydrate metabolism</keyword>
<dbReference type="GO" id="GO:0006043">
    <property type="term" value="P:glucosamine catabolic process"/>
    <property type="evidence" value="ECO:0007669"/>
    <property type="project" value="TreeGrafter"/>
</dbReference>
<reference evidence="10 11" key="1">
    <citation type="journal article" date="2013" name="Plant Cell">
        <title>The transition from a phytopathogenic smut ancestor to an anamorphic biocontrol agent deciphered by comparative whole-genome analysis.</title>
        <authorList>
            <person name="Lefebvre F."/>
            <person name="Joly D.L."/>
            <person name="Labbe C."/>
            <person name="Teichmann B."/>
            <person name="Linning R."/>
            <person name="Belzile F."/>
            <person name="Bakkeren G."/>
            <person name="Belanger R.R."/>
        </authorList>
    </citation>
    <scope>NUCLEOTIDE SEQUENCE [LARGE SCALE GENOMIC DNA]</scope>
    <source>
        <strain evidence="10 11">PF-1</strain>
    </source>
</reference>
<accession>A0A061H1T2</accession>
<dbReference type="InterPro" id="IPR006148">
    <property type="entry name" value="Glc/Gal-6P_isomerase"/>
</dbReference>
<dbReference type="GO" id="GO:0006046">
    <property type="term" value="P:N-acetylglucosamine catabolic process"/>
    <property type="evidence" value="ECO:0007669"/>
    <property type="project" value="TreeGrafter"/>
</dbReference>
<dbReference type="RefSeq" id="XP_007882349.1">
    <property type="nucleotide sequence ID" value="XM_007884158.1"/>
</dbReference>
<dbReference type="Pfam" id="PF01182">
    <property type="entry name" value="Glucosamine_iso"/>
    <property type="match status" value="1"/>
</dbReference>
<dbReference type="KEGG" id="pfp:PFL1_06612"/>
<dbReference type="GO" id="GO:0019262">
    <property type="term" value="P:N-acetylneuraminate catabolic process"/>
    <property type="evidence" value="ECO:0007669"/>
    <property type="project" value="TreeGrafter"/>
</dbReference>
<dbReference type="InterPro" id="IPR004547">
    <property type="entry name" value="Glucosamine6P_isomerase"/>
</dbReference>
<dbReference type="Gene3D" id="3.40.50.1360">
    <property type="match status" value="1"/>
</dbReference>
<dbReference type="GO" id="GO:0042802">
    <property type="term" value="F:identical protein binding"/>
    <property type="evidence" value="ECO:0007669"/>
    <property type="project" value="TreeGrafter"/>
</dbReference>